<dbReference type="AlphaFoldDB" id="A0A1F6NZ80"/>
<feature type="transmembrane region" description="Helical" evidence="1">
    <location>
        <begin position="513"/>
        <end position="534"/>
    </location>
</feature>
<dbReference type="Gene3D" id="2.60.40.680">
    <property type="match status" value="1"/>
</dbReference>
<evidence type="ECO:0000313" key="3">
    <source>
        <dbReference type="Proteomes" id="UP000178895"/>
    </source>
</evidence>
<protein>
    <recommendedName>
        <fullName evidence="4">Cohesin domain-containing protein</fullName>
    </recommendedName>
</protein>
<dbReference type="SUPFAM" id="SSF49384">
    <property type="entry name" value="Carbohydrate-binding domain"/>
    <property type="match status" value="1"/>
</dbReference>
<gene>
    <name evidence="2" type="ORF">A2469_02305</name>
</gene>
<evidence type="ECO:0000313" key="2">
    <source>
        <dbReference type="EMBL" id="OGH89237.1"/>
    </source>
</evidence>
<reference evidence="2 3" key="1">
    <citation type="journal article" date="2016" name="Nat. Commun.">
        <title>Thousands of microbial genomes shed light on interconnected biogeochemical processes in an aquifer system.</title>
        <authorList>
            <person name="Anantharaman K."/>
            <person name="Brown C.T."/>
            <person name="Hug L.A."/>
            <person name="Sharon I."/>
            <person name="Castelle C.J."/>
            <person name="Probst A.J."/>
            <person name="Thomas B.C."/>
            <person name="Singh A."/>
            <person name="Wilkins M.J."/>
            <person name="Karaoz U."/>
            <person name="Brodie E.L."/>
            <person name="Williams K.H."/>
            <person name="Hubbard S.S."/>
            <person name="Banfield J.F."/>
        </authorList>
    </citation>
    <scope>NUCLEOTIDE SEQUENCE [LARGE SCALE GENOMIC DNA]</scope>
</reference>
<sequence length="559" mass="61961">MSESKDGLQLKDNFPFLKRLSIVVACFLFSLVITTKVSAASFSLSPATGVFTTQNNITVSVDVNTDQAINGVEGVIEFPTDKLEVVSINKSRSIMSLWVQEPSFSNAGQVGIIQFAAIKLNPGYVGSKGNVIDIIFRVKDIGVANVSFASGAILANDGHGNNLLTSFGSAIFTLIRGTTTVLPKPPVQPSLPTTTIQPPTKPLPPMPQVKYFIQDKAGKDVLYNMSEAEPKWSSFPYAKMTWTIPSDVTGVSTLFDDNPNSEPSATSSALTDNLVLPFLTEGRHYFHIRFINDAGAGQTVHLPLLIDLREPKYFSIEFTDTESNSRGIFSTSAPRPRTMFYTEDEMSGLNRYEYKINAGDWTMLDLERDGTFILPKLTPETRHDLMVRAYDNAGNFIDAAASINIQPIISPAITFYPRNIETSEGSPLVIDGRSAPGATVEVILTLTEPITISAKADDDGSWRVVYSQKLPAGLYSMRARQILDNGAESSFSEPVTIRINLWSGKILQWLKTFNWYIILILFFIFSELGTLFFYRRAVKKMRQHFEQNHKTNIDAINQK</sequence>
<keyword evidence="1" id="KW-0472">Membrane</keyword>
<dbReference type="Proteomes" id="UP000178895">
    <property type="component" value="Unassembled WGS sequence"/>
</dbReference>
<keyword evidence="1" id="KW-1133">Transmembrane helix</keyword>
<evidence type="ECO:0008006" key="4">
    <source>
        <dbReference type="Google" id="ProtNLM"/>
    </source>
</evidence>
<accession>A0A1F6NZ80</accession>
<dbReference type="EMBL" id="MFQY01000061">
    <property type="protein sequence ID" value="OGH89237.1"/>
    <property type="molecule type" value="Genomic_DNA"/>
</dbReference>
<evidence type="ECO:0000256" key="1">
    <source>
        <dbReference type="SAM" id="Phobius"/>
    </source>
</evidence>
<comment type="caution">
    <text evidence="2">The sequence shown here is derived from an EMBL/GenBank/DDBJ whole genome shotgun (WGS) entry which is preliminary data.</text>
</comment>
<organism evidence="2 3">
    <name type="scientific">Candidatus Magasanikbacteria bacterium RIFOXYC2_FULL_40_16</name>
    <dbReference type="NCBI Taxonomy" id="1798703"/>
    <lineage>
        <taxon>Bacteria</taxon>
        <taxon>Candidatus Magasanikiibacteriota</taxon>
    </lineage>
</organism>
<dbReference type="GO" id="GO:0030246">
    <property type="term" value="F:carbohydrate binding"/>
    <property type="evidence" value="ECO:0007669"/>
    <property type="project" value="InterPro"/>
</dbReference>
<name>A0A1F6NZ80_9BACT</name>
<proteinExistence type="predicted"/>
<dbReference type="CDD" id="cd08547">
    <property type="entry name" value="Type_II_cohesin"/>
    <property type="match status" value="1"/>
</dbReference>
<dbReference type="InterPro" id="IPR008965">
    <property type="entry name" value="CBM2/CBM3_carb-bd_dom_sf"/>
</dbReference>
<keyword evidence="1" id="KW-0812">Transmembrane</keyword>